<comment type="caution">
    <text evidence="3">The sequence shown here is derived from an EMBL/GenBank/DDBJ whole genome shotgun (WGS) entry which is preliminary data.</text>
</comment>
<evidence type="ECO:0000256" key="1">
    <source>
        <dbReference type="ARBA" id="ARBA00023054"/>
    </source>
</evidence>
<dbReference type="OrthoDB" id="289038at2759"/>
<name>A0A6D2HLQ1_9BRAS</name>
<keyword evidence="1" id="KW-0175">Coiled coil</keyword>
<protein>
    <recommendedName>
        <fullName evidence="2">MATH domain-containing protein</fullName>
    </recommendedName>
</protein>
<dbReference type="CDD" id="cd00121">
    <property type="entry name" value="MATH"/>
    <property type="match status" value="1"/>
</dbReference>
<dbReference type="SMART" id="SM00061">
    <property type="entry name" value="MATH"/>
    <property type="match status" value="1"/>
</dbReference>
<keyword evidence="4" id="KW-1185">Reference proteome</keyword>
<dbReference type="Proteomes" id="UP000467841">
    <property type="component" value="Unassembled WGS sequence"/>
</dbReference>
<evidence type="ECO:0000259" key="2">
    <source>
        <dbReference type="PROSITE" id="PS50144"/>
    </source>
</evidence>
<feature type="domain" description="MATH" evidence="2">
    <location>
        <begin position="39"/>
        <end position="156"/>
    </location>
</feature>
<dbReference type="InterPro" id="IPR050804">
    <property type="entry name" value="MCC"/>
</dbReference>
<sequence length="178" mass="20112">MAALNPSSPIVFSIRVCFISCSRAPFMPPVRASPPSPGLMFVTWVIKDFKSLQHPITSPEFESGGCKWRVGVNPNANNSICVYLTVSDWGKLPRGWKIKAKFWLAIKSPYQRRATRDDPNYFDWYCPAWGVNLLDRSELDDGFLDDHGDLSIEAHVEVLFKSGLQTCCCGKGFRQHVR</sequence>
<gene>
    <name evidence="3" type="ORF">MERR_LOCUS2749</name>
</gene>
<dbReference type="PANTHER" id="PTHR46236">
    <property type="entry name" value="TRAF-LIKE SUPERFAMILY PROTEIN"/>
    <property type="match status" value="1"/>
</dbReference>
<evidence type="ECO:0000313" key="4">
    <source>
        <dbReference type="Proteomes" id="UP000467841"/>
    </source>
</evidence>
<evidence type="ECO:0000313" key="3">
    <source>
        <dbReference type="EMBL" id="CAA7015514.1"/>
    </source>
</evidence>
<dbReference type="Gene3D" id="2.60.210.10">
    <property type="entry name" value="Apoptosis, Tumor Necrosis Factor Receptor Associated Protein 2, Chain A"/>
    <property type="match status" value="1"/>
</dbReference>
<dbReference type="PROSITE" id="PS50144">
    <property type="entry name" value="MATH"/>
    <property type="match status" value="1"/>
</dbReference>
<accession>A0A6D2HLQ1</accession>
<dbReference type="Pfam" id="PF22486">
    <property type="entry name" value="MATH_2"/>
    <property type="match status" value="1"/>
</dbReference>
<dbReference type="InterPro" id="IPR002083">
    <property type="entry name" value="MATH/TRAF_dom"/>
</dbReference>
<organism evidence="3 4">
    <name type="scientific">Microthlaspi erraticum</name>
    <dbReference type="NCBI Taxonomy" id="1685480"/>
    <lineage>
        <taxon>Eukaryota</taxon>
        <taxon>Viridiplantae</taxon>
        <taxon>Streptophyta</taxon>
        <taxon>Embryophyta</taxon>
        <taxon>Tracheophyta</taxon>
        <taxon>Spermatophyta</taxon>
        <taxon>Magnoliopsida</taxon>
        <taxon>eudicotyledons</taxon>
        <taxon>Gunneridae</taxon>
        <taxon>Pentapetalae</taxon>
        <taxon>rosids</taxon>
        <taxon>malvids</taxon>
        <taxon>Brassicales</taxon>
        <taxon>Brassicaceae</taxon>
        <taxon>Coluteocarpeae</taxon>
        <taxon>Microthlaspi</taxon>
    </lineage>
</organism>
<dbReference type="PANTHER" id="PTHR46236:SF35">
    <property type="entry name" value="MATH DOMAIN-CONTAINING PROTEIN"/>
    <property type="match status" value="1"/>
</dbReference>
<dbReference type="AlphaFoldDB" id="A0A6D2HLQ1"/>
<proteinExistence type="predicted"/>
<reference evidence="3" key="1">
    <citation type="submission" date="2020-01" db="EMBL/GenBank/DDBJ databases">
        <authorList>
            <person name="Mishra B."/>
        </authorList>
    </citation>
    <scope>NUCLEOTIDE SEQUENCE [LARGE SCALE GENOMIC DNA]</scope>
</reference>
<dbReference type="EMBL" id="CACVBM020000177">
    <property type="protein sequence ID" value="CAA7015514.1"/>
    <property type="molecule type" value="Genomic_DNA"/>
</dbReference>
<dbReference type="SUPFAM" id="SSF49599">
    <property type="entry name" value="TRAF domain-like"/>
    <property type="match status" value="1"/>
</dbReference>
<dbReference type="InterPro" id="IPR008974">
    <property type="entry name" value="TRAF-like"/>
</dbReference>